<keyword evidence="2" id="KW-1185">Reference proteome</keyword>
<reference evidence="1" key="1">
    <citation type="submission" date="2020-09" db="EMBL/GenBank/DDBJ databases">
        <title>Genome-Enabled Discovery of Anthraquinone Biosynthesis in Senna tora.</title>
        <authorList>
            <person name="Kang S.-H."/>
            <person name="Pandey R.P."/>
            <person name="Lee C.-M."/>
            <person name="Sim J.-S."/>
            <person name="Jeong J.-T."/>
            <person name="Choi B.-S."/>
            <person name="Jung M."/>
            <person name="Ginzburg D."/>
            <person name="Zhao K."/>
            <person name="Won S.Y."/>
            <person name="Oh T.-J."/>
            <person name="Yu Y."/>
            <person name="Kim N.-H."/>
            <person name="Lee O.R."/>
            <person name="Lee T.-H."/>
            <person name="Bashyal P."/>
            <person name="Kim T.-S."/>
            <person name="Lee W.-H."/>
            <person name="Kawkins C."/>
            <person name="Kim C.-K."/>
            <person name="Kim J.S."/>
            <person name="Ahn B.O."/>
            <person name="Rhee S.Y."/>
            <person name="Sohng J.K."/>
        </authorList>
    </citation>
    <scope>NUCLEOTIDE SEQUENCE</scope>
    <source>
        <tissue evidence="1">Leaf</tissue>
    </source>
</reference>
<proteinExistence type="predicted"/>
<organism evidence="1 2">
    <name type="scientific">Senna tora</name>
    <dbReference type="NCBI Taxonomy" id="362788"/>
    <lineage>
        <taxon>Eukaryota</taxon>
        <taxon>Viridiplantae</taxon>
        <taxon>Streptophyta</taxon>
        <taxon>Embryophyta</taxon>
        <taxon>Tracheophyta</taxon>
        <taxon>Spermatophyta</taxon>
        <taxon>Magnoliopsida</taxon>
        <taxon>eudicotyledons</taxon>
        <taxon>Gunneridae</taxon>
        <taxon>Pentapetalae</taxon>
        <taxon>rosids</taxon>
        <taxon>fabids</taxon>
        <taxon>Fabales</taxon>
        <taxon>Fabaceae</taxon>
        <taxon>Caesalpinioideae</taxon>
        <taxon>Cassia clade</taxon>
        <taxon>Senna</taxon>
    </lineage>
</organism>
<protein>
    <submittedName>
        <fullName evidence="1">E3 ubiquitin-protein ligase SINAT5</fullName>
    </submittedName>
</protein>
<dbReference type="OrthoDB" id="1692098at2759"/>
<evidence type="ECO:0000313" key="2">
    <source>
        <dbReference type="Proteomes" id="UP000634136"/>
    </source>
</evidence>
<gene>
    <name evidence="1" type="ORF">G2W53_011035</name>
</gene>
<dbReference type="Proteomes" id="UP000634136">
    <property type="component" value="Unassembled WGS sequence"/>
</dbReference>
<accession>A0A835CC07</accession>
<sequence length="253" mass="28204">MRSERNGDTEAIEVRLLAVETAEIGERASEVGERNVVTAVSEHFKEGAARVVEPRALHTAFVNGTRNAMMASDDASVAGHDLNRKMKETDEELYLKMKLLLVIENIFVSFCDTTTNLTIRSGVEPTLLLSTTAPPGRRRSVVALVSITVQYLLWKDRVYLWRLVVACTSMASSNPFFDDIRSKSDVDPPSNEEPMDISELVNDPTQTALKSNMTVTSSVRELLECPVCLNAMYPPIHQVVYIFDIALLISWIL</sequence>
<evidence type="ECO:0000313" key="1">
    <source>
        <dbReference type="EMBL" id="KAF7836176.1"/>
    </source>
</evidence>
<comment type="caution">
    <text evidence="1">The sequence shown here is derived from an EMBL/GenBank/DDBJ whole genome shotgun (WGS) entry which is preliminary data.</text>
</comment>
<dbReference type="EMBL" id="JAAIUW010000004">
    <property type="protein sequence ID" value="KAF7836176.1"/>
    <property type="molecule type" value="Genomic_DNA"/>
</dbReference>
<dbReference type="AlphaFoldDB" id="A0A835CC07"/>
<name>A0A835CC07_9FABA</name>